<evidence type="ECO:0000256" key="1">
    <source>
        <dbReference type="SAM" id="MobiDB-lite"/>
    </source>
</evidence>
<feature type="compositionally biased region" description="Basic residues" evidence="1">
    <location>
        <begin position="189"/>
        <end position="203"/>
    </location>
</feature>
<name>A0A974HW72_XENLA</name>
<dbReference type="EMBL" id="CM004469">
    <property type="protein sequence ID" value="OCT92403.1"/>
    <property type="molecule type" value="Genomic_DNA"/>
</dbReference>
<sequence>MDNSTTSPWSTQRENFTPKDIERILFPESYSETFGKLGAKEAYHELLRLKKREIELYLHGVSLSEYYRENKVPRGFRINNVPTLGRTNPEFCKNWCQVLERCSLELMLLVIEEVGRDLKSVKSDLSSFQTANHEILQSDKQTDWLARIQEQTDSYRAELLAFKNTKRLKVLQDYREGTVYRWQQGGTYKPRRRRQEWRSRRSPGRNTDSAQSGSEEEAGATAGPCPTSFPFLGDGTRPNRDPGRPPAGVKDTTPATTRSRGRQARETKKT</sequence>
<accession>A0A974HW72</accession>
<organism evidence="2 3">
    <name type="scientific">Xenopus laevis</name>
    <name type="common">African clawed frog</name>
    <dbReference type="NCBI Taxonomy" id="8355"/>
    <lineage>
        <taxon>Eukaryota</taxon>
        <taxon>Metazoa</taxon>
        <taxon>Chordata</taxon>
        <taxon>Craniata</taxon>
        <taxon>Vertebrata</taxon>
        <taxon>Euteleostomi</taxon>
        <taxon>Amphibia</taxon>
        <taxon>Batrachia</taxon>
        <taxon>Anura</taxon>
        <taxon>Pipoidea</taxon>
        <taxon>Pipidae</taxon>
        <taxon>Xenopodinae</taxon>
        <taxon>Xenopus</taxon>
        <taxon>Xenopus</taxon>
    </lineage>
</organism>
<reference evidence="3" key="1">
    <citation type="journal article" date="2016" name="Nature">
        <title>Genome evolution in the allotetraploid frog Xenopus laevis.</title>
        <authorList>
            <person name="Session A.M."/>
            <person name="Uno Y."/>
            <person name="Kwon T."/>
            <person name="Chapman J.A."/>
            <person name="Toyoda A."/>
            <person name="Takahashi S."/>
            <person name="Fukui A."/>
            <person name="Hikosaka A."/>
            <person name="Suzuki A."/>
            <person name="Kondo M."/>
            <person name="van Heeringen S.J."/>
            <person name="Quigley I."/>
            <person name="Heinz S."/>
            <person name="Ogino H."/>
            <person name="Ochi H."/>
            <person name="Hellsten U."/>
            <person name="Lyons J.B."/>
            <person name="Simakov O."/>
            <person name="Putnam N."/>
            <person name="Stites J."/>
            <person name="Kuroki Y."/>
            <person name="Tanaka T."/>
            <person name="Michiue T."/>
            <person name="Watanabe M."/>
            <person name="Bogdanovic O."/>
            <person name="Lister R."/>
            <person name="Georgiou G."/>
            <person name="Paranjpe S.S."/>
            <person name="van Kruijsbergen I."/>
            <person name="Shu S."/>
            <person name="Carlson J."/>
            <person name="Kinoshita T."/>
            <person name="Ohta Y."/>
            <person name="Mawaribuchi S."/>
            <person name="Jenkins J."/>
            <person name="Grimwood J."/>
            <person name="Schmutz J."/>
            <person name="Mitros T."/>
            <person name="Mozaffari S.V."/>
            <person name="Suzuki Y."/>
            <person name="Haramoto Y."/>
            <person name="Yamamoto T.S."/>
            <person name="Takagi C."/>
            <person name="Heald R."/>
            <person name="Miller K."/>
            <person name="Haudenschild C."/>
            <person name="Kitzman J."/>
            <person name="Nakayama T."/>
            <person name="Izutsu Y."/>
            <person name="Robert J."/>
            <person name="Fortriede J."/>
            <person name="Burns K."/>
            <person name="Lotay V."/>
            <person name="Karimi K."/>
            <person name="Yasuoka Y."/>
            <person name="Dichmann D.S."/>
            <person name="Flajnik M.F."/>
            <person name="Houston D.W."/>
            <person name="Shendure J."/>
            <person name="DuPasquier L."/>
            <person name="Vize P.D."/>
            <person name="Zorn A.M."/>
            <person name="Ito M."/>
            <person name="Marcotte E.M."/>
            <person name="Wallingford J.B."/>
            <person name="Ito Y."/>
            <person name="Asashima M."/>
            <person name="Ueno N."/>
            <person name="Matsuda Y."/>
            <person name="Veenstra G.J."/>
            <person name="Fujiyama A."/>
            <person name="Harland R.M."/>
            <person name="Taira M."/>
            <person name="Rokhsar D.S."/>
        </authorList>
    </citation>
    <scope>NUCLEOTIDE SEQUENCE [LARGE SCALE GENOMIC DNA]</scope>
    <source>
        <strain evidence="3">J</strain>
    </source>
</reference>
<evidence type="ECO:0000313" key="2">
    <source>
        <dbReference type="EMBL" id="OCT92403.1"/>
    </source>
</evidence>
<protein>
    <submittedName>
        <fullName evidence="2">Uncharacterized protein</fullName>
    </submittedName>
</protein>
<dbReference type="AlphaFoldDB" id="A0A974HW72"/>
<dbReference type="Proteomes" id="UP000694892">
    <property type="component" value="Chromosome 2S"/>
</dbReference>
<proteinExistence type="predicted"/>
<feature type="region of interest" description="Disordered" evidence="1">
    <location>
        <begin position="186"/>
        <end position="270"/>
    </location>
</feature>
<evidence type="ECO:0000313" key="3">
    <source>
        <dbReference type="Proteomes" id="UP000694892"/>
    </source>
</evidence>
<gene>
    <name evidence="2" type="ORF">XELAEV_18015462mg</name>
</gene>